<dbReference type="STRING" id="388950.GCA_001611675_03366"/>
<proteinExistence type="predicted"/>
<dbReference type="EMBL" id="FPCA01000001">
    <property type="protein sequence ID" value="SFU36008.1"/>
    <property type="molecule type" value="Genomic_DNA"/>
</dbReference>
<accession>A0A1I7FIN4</accession>
<evidence type="ECO:0000313" key="3">
    <source>
        <dbReference type="Proteomes" id="UP000182491"/>
    </source>
</evidence>
<name>A0A1I7FIN4_9BACT</name>
<reference evidence="3" key="1">
    <citation type="submission" date="2016-10" db="EMBL/GenBank/DDBJ databases">
        <authorList>
            <person name="Varghese N."/>
        </authorList>
    </citation>
    <scope>NUCLEOTIDE SEQUENCE [LARGE SCALE GENOMIC DNA]</scope>
    <source>
        <strain evidence="3">DSM 18820</strain>
    </source>
</reference>
<dbReference type="Proteomes" id="UP000182491">
    <property type="component" value="Unassembled WGS sequence"/>
</dbReference>
<gene>
    <name evidence="2" type="ORF">SAMN04487941_0228</name>
</gene>
<feature type="region of interest" description="Disordered" evidence="1">
    <location>
        <begin position="1"/>
        <end position="45"/>
    </location>
</feature>
<evidence type="ECO:0000256" key="1">
    <source>
        <dbReference type="SAM" id="MobiDB-lite"/>
    </source>
</evidence>
<feature type="compositionally biased region" description="Low complexity" evidence="1">
    <location>
        <begin position="32"/>
        <end position="45"/>
    </location>
</feature>
<dbReference type="AlphaFoldDB" id="A0A1I7FIN4"/>
<sequence length="126" mass="13347">MPRGVVIAITPSKKSVQADEEVQELATSDTSAENAAGAEIESAATADNLVRDGAGAAEEDQVRAGCYGTVRIEETNHEHNGKVAKFVIPRGSRQQPCCSKKRGDEVTVGNIREEKDGLHADIIGNC</sequence>
<keyword evidence="3" id="KW-1185">Reference proteome</keyword>
<protein>
    <submittedName>
        <fullName evidence="2">Uncharacterized protein</fullName>
    </submittedName>
</protein>
<evidence type="ECO:0000313" key="2">
    <source>
        <dbReference type="EMBL" id="SFU36008.1"/>
    </source>
</evidence>
<organism evidence="2 3">
    <name type="scientific">Pontibacter akesuensis</name>
    <dbReference type="NCBI Taxonomy" id="388950"/>
    <lineage>
        <taxon>Bacteria</taxon>
        <taxon>Pseudomonadati</taxon>
        <taxon>Bacteroidota</taxon>
        <taxon>Cytophagia</taxon>
        <taxon>Cytophagales</taxon>
        <taxon>Hymenobacteraceae</taxon>
        <taxon>Pontibacter</taxon>
    </lineage>
</organism>